<dbReference type="InterPro" id="IPR036680">
    <property type="entry name" value="SPOR-like_sf"/>
</dbReference>
<feature type="signal peptide" evidence="2">
    <location>
        <begin position="1"/>
        <end position="23"/>
    </location>
</feature>
<name>A0A8G2EVK1_9PROT</name>
<dbReference type="InterPro" id="IPR013992">
    <property type="entry name" value="Adenylate_cyclase-assoc_CAP_N"/>
</dbReference>
<keyword evidence="5" id="KW-1185">Reference proteome</keyword>
<dbReference type="PROSITE" id="PS51724">
    <property type="entry name" value="SPOR"/>
    <property type="match status" value="1"/>
</dbReference>
<evidence type="ECO:0000313" key="5">
    <source>
        <dbReference type="Proteomes" id="UP000198615"/>
    </source>
</evidence>
<comment type="caution">
    <text evidence="4">The sequence shown here is derived from an EMBL/GenBank/DDBJ whole genome shotgun (WGS) entry which is preliminary data.</text>
</comment>
<evidence type="ECO:0000256" key="2">
    <source>
        <dbReference type="SAM" id="SignalP"/>
    </source>
</evidence>
<feature type="region of interest" description="Disordered" evidence="1">
    <location>
        <begin position="293"/>
        <end position="313"/>
    </location>
</feature>
<accession>A0A8G2EVK1</accession>
<dbReference type="Pfam" id="PF01213">
    <property type="entry name" value="CAP_N-CM"/>
    <property type="match status" value="1"/>
</dbReference>
<reference evidence="4 5" key="1">
    <citation type="submission" date="2016-10" db="EMBL/GenBank/DDBJ databases">
        <authorList>
            <person name="Varghese N."/>
            <person name="Submissions S."/>
        </authorList>
    </citation>
    <scope>NUCLEOTIDE SEQUENCE [LARGE SCALE GENOMIC DNA]</scope>
    <source>
        <strain evidence="4 5">DSM 18839</strain>
    </source>
</reference>
<organism evidence="4 5">
    <name type="scientific">Thalassobaculum litoreum DSM 18839</name>
    <dbReference type="NCBI Taxonomy" id="1123362"/>
    <lineage>
        <taxon>Bacteria</taxon>
        <taxon>Pseudomonadati</taxon>
        <taxon>Pseudomonadota</taxon>
        <taxon>Alphaproteobacteria</taxon>
        <taxon>Rhodospirillales</taxon>
        <taxon>Thalassobaculaceae</taxon>
        <taxon>Thalassobaculum</taxon>
    </lineage>
</organism>
<evidence type="ECO:0000313" key="4">
    <source>
        <dbReference type="EMBL" id="SDF87842.1"/>
    </source>
</evidence>
<proteinExistence type="predicted"/>
<feature type="compositionally biased region" description="Low complexity" evidence="1">
    <location>
        <begin position="293"/>
        <end position="308"/>
    </location>
</feature>
<sequence>MAQRRPLLLLAIATALLSGCSSVGSIGDSLGGSTPEDRLAPAPAPIYAAGDTFVYTENGQPTREQVVSVAPDRVVWTNDSGLIWTKDAALVTPQLRWSSHPELGRGQQTIIGSPEQLFPLQEGNVIAYSVRGSAENAPAGWQEEHRCAVTGQEDVQVPAGTYTTFRIDCQRKDFLDSYFYSPVVQNYVLRVRDFGTGQSRKELLSVTLANDRTRELPATVAATPNPVDGPTVQQPVTPPVAVMGAAPTPAMAPDSMAKEPMGTEAERADALISRLEDVVSRLEKVAGLDAGGAAAAAGGSTAPRTAAASGGGSSGPWAVHLASYRSQRSAQTGWTVLQRRFPALGDKKMVTSEFDPGNGRGTYVRLMAQGFPNRDAAIRFCAPLKGKGQFCDARGPLP</sequence>
<protein>
    <submittedName>
        <fullName evidence="4">Sporulation related domain-containing protein</fullName>
    </submittedName>
</protein>
<keyword evidence="2" id="KW-0732">Signal</keyword>
<dbReference type="GO" id="GO:0007010">
    <property type="term" value="P:cytoskeleton organization"/>
    <property type="evidence" value="ECO:0007669"/>
    <property type="project" value="InterPro"/>
</dbReference>
<feature type="domain" description="SPOR" evidence="3">
    <location>
        <begin position="311"/>
        <end position="398"/>
    </location>
</feature>
<gene>
    <name evidence="4" type="ORF">SAMN05660686_02659</name>
</gene>
<dbReference type="EMBL" id="FNBW01000007">
    <property type="protein sequence ID" value="SDF87842.1"/>
    <property type="molecule type" value="Genomic_DNA"/>
</dbReference>
<dbReference type="Proteomes" id="UP000198615">
    <property type="component" value="Unassembled WGS sequence"/>
</dbReference>
<dbReference type="PROSITE" id="PS51257">
    <property type="entry name" value="PROKAR_LIPOPROTEIN"/>
    <property type="match status" value="1"/>
</dbReference>
<dbReference type="AlphaFoldDB" id="A0A8G2EVK1"/>
<feature type="chain" id="PRO_5034349076" evidence="2">
    <location>
        <begin position="24"/>
        <end position="398"/>
    </location>
</feature>
<dbReference type="GO" id="GO:0042834">
    <property type="term" value="F:peptidoglycan binding"/>
    <property type="evidence" value="ECO:0007669"/>
    <property type="project" value="InterPro"/>
</dbReference>
<dbReference type="Gene3D" id="3.30.70.1070">
    <property type="entry name" value="Sporulation related repeat"/>
    <property type="match status" value="1"/>
</dbReference>
<evidence type="ECO:0000259" key="3">
    <source>
        <dbReference type="PROSITE" id="PS51724"/>
    </source>
</evidence>
<evidence type="ECO:0000256" key="1">
    <source>
        <dbReference type="SAM" id="MobiDB-lite"/>
    </source>
</evidence>
<dbReference type="GO" id="GO:0003779">
    <property type="term" value="F:actin binding"/>
    <property type="evidence" value="ECO:0007669"/>
    <property type="project" value="InterPro"/>
</dbReference>
<dbReference type="OrthoDB" id="7355112at2"/>
<dbReference type="RefSeq" id="WP_093150936.1">
    <property type="nucleotide sequence ID" value="NZ_FNBW01000007.1"/>
</dbReference>
<dbReference type="InterPro" id="IPR007730">
    <property type="entry name" value="SPOR-like_dom"/>
</dbReference>